<dbReference type="GO" id="GO:0006412">
    <property type="term" value="P:translation"/>
    <property type="evidence" value="ECO:0007669"/>
    <property type="project" value="InterPro"/>
</dbReference>
<dbReference type="NCBIfam" id="TIGR00105">
    <property type="entry name" value="L31"/>
    <property type="match status" value="1"/>
</dbReference>
<dbReference type="PANTHER" id="PTHR33280">
    <property type="entry name" value="50S RIBOSOMAL PROTEIN L31, CHLOROPLASTIC"/>
    <property type="match status" value="1"/>
</dbReference>
<dbReference type="Pfam" id="PF01197">
    <property type="entry name" value="Ribosomal_L31"/>
    <property type="match status" value="1"/>
</dbReference>
<dbReference type="AlphaFoldDB" id="A0A7R9XUW0"/>
<dbReference type="SUPFAM" id="SSF143800">
    <property type="entry name" value="L28p-like"/>
    <property type="match status" value="1"/>
</dbReference>
<dbReference type="EMBL" id="HBDZ01001696">
    <property type="protein sequence ID" value="CAD8230136.1"/>
    <property type="molecule type" value="Transcribed_RNA"/>
</dbReference>
<reference evidence="5" key="1">
    <citation type="submission" date="2021-01" db="EMBL/GenBank/DDBJ databases">
        <authorList>
            <person name="Corre E."/>
            <person name="Pelletier E."/>
            <person name="Niang G."/>
            <person name="Scheremetjew M."/>
            <person name="Finn R."/>
            <person name="Kale V."/>
            <person name="Holt S."/>
            <person name="Cochrane G."/>
            <person name="Meng A."/>
            <person name="Brown T."/>
            <person name="Cohen L."/>
        </authorList>
    </citation>
    <scope>NUCLEOTIDE SEQUENCE</scope>
    <source>
        <strain evidence="5">CCMP1413</strain>
    </source>
</reference>
<organism evidence="5">
    <name type="scientific">Prasinoderma coloniale</name>
    <dbReference type="NCBI Taxonomy" id="156133"/>
    <lineage>
        <taxon>Eukaryota</taxon>
        <taxon>Viridiplantae</taxon>
        <taxon>Prasinodermophyta</taxon>
        <taxon>Prasinodermophyceae</taxon>
        <taxon>Prasinodermales</taxon>
        <taxon>Prasinodermaceae</taxon>
        <taxon>Prasinoderma</taxon>
    </lineage>
</organism>
<dbReference type="GO" id="GO:0003735">
    <property type="term" value="F:structural constituent of ribosome"/>
    <property type="evidence" value="ECO:0007669"/>
    <property type="project" value="InterPro"/>
</dbReference>
<gene>
    <name evidence="5" type="ORF">PCOL08062_LOCUS1352</name>
</gene>
<evidence type="ECO:0000256" key="3">
    <source>
        <dbReference type="ARBA" id="ARBA00023274"/>
    </source>
</evidence>
<name>A0A7R9XUW0_9VIRI</name>
<keyword evidence="3 4" id="KW-0687">Ribonucleoprotein</keyword>
<proteinExistence type="inferred from homology"/>
<accession>A0A7R9XUW0</accession>
<dbReference type="GO" id="GO:1990904">
    <property type="term" value="C:ribonucleoprotein complex"/>
    <property type="evidence" value="ECO:0007669"/>
    <property type="project" value="UniProtKB-KW"/>
</dbReference>
<evidence type="ECO:0000256" key="4">
    <source>
        <dbReference type="RuleBase" id="RU000564"/>
    </source>
</evidence>
<evidence type="ECO:0000313" key="5">
    <source>
        <dbReference type="EMBL" id="CAD8230136.1"/>
    </source>
</evidence>
<sequence>MASLCAATCAKAVAPARARPAAARRSVKVAAKPDLHPEFHDEAKVWCNGEEVKVVSGTKEEYVVDVWSGNHPVYQGTTDSLIVEAGQLNKFDDKYGDLGDFAGDMKTINDK</sequence>
<dbReference type="InterPro" id="IPR034704">
    <property type="entry name" value="Ribosomal_bL28/bL31-like_sf"/>
</dbReference>
<evidence type="ECO:0000256" key="2">
    <source>
        <dbReference type="ARBA" id="ARBA00022980"/>
    </source>
</evidence>
<keyword evidence="2 4" id="KW-0689">Ribosomal protein</keyword>
<dbReference type="Gene3D" id="4.10.830.30">
    <property type="entry name" value="Ribosomal protein L31"/>
    <property type="match status" value="1"/>
</dbReference>
<dbReference type="InterPro" id="IPR002150">
    <property type="entry name" value="Ribosomal_bL31"/>
</dbReference>
<evidence type="ECO:0000256" key="1">
    <source>
        <dbReference type="ARBA" id="ARBA00009296"/>
    </source>
</evidence>
<comment type="similarity">
    <text evidence="1">Belongs to the bacterial ribosomal protein bL31 family. Type A subfamily.</text>
</comment>
<protein>
    <recommendedName>
        <fullName evidence="4">50S ribosomal protein L31</fullName>
    </recommendedName>
</protein>
<dbReference type="GO" id="GO:0005840">
    <property type="term" value="C:ribosome"/>
    <property type="evidence" value="ECO:0007669"/>
    <property type="project" value="UniProtKB-KW"/>
</dbReference>
<dbReference type="InterPro" id="IPR042105">
    <property type="entry name" value="Ribosomal_bL31_sf"/>
</dbReference>
<dbReference type="PANTHER" id="PTHR33280:SF1">
    <property type="entry name" value="LARGE RIBOSOMAL SUBUNIT PROTEIN BL31C"/>
    <property type="match status" value="1"/>
</dbReference>